<accession>A0ABQ9I007</accession>
<protein>
    <submittedName>
        <fullName evidence="2">Uncharacterized protein</fullName>
    </submittedName>
</protein>
<sequence length="513" mass="58008">MVWLCGQPPRPPGNRGNVGMHLGRNRQRIDIFRADQERLMVCYLLRESVWRKTVRGRFKGHVESAGTLLSPVPKRKRSRLINYRYRADRERATSIKRAREAWSQGGGGSAHGVGAVGAREYFGKLRLEWTAGTNSMTEVFRRDQDSFFLVQQTLRVNGYPWLIEERRVERRLEEDWDGEFACCWEVVEMGKENILRHEDLNDDMVVGCGSWRTCGEFEVIRDQASWKPERERNRPLKHSPGVISRHRKNRDQDCRESKPEKRSSTAIQVRGNTRHPGENQSGSDIFRHDCHMRKSGSDPAGNRTRLSHVWVASALTADPARPLAGSLGAGRRPTPRDNSYVLDGGFLLRRAAPRVVRGLGLTSGLCTIGCSRAGMKGPKKQEIPEIIRRSAASSGTIPTCENPELTGRELSPFRIVGRQCISVEQGGATVTRWARVWDVQGPSHDDPHYLAVKDTTNETHHFQEVSHFGEALLAEFLEKGHSSQVGDLVPGALLHDLLEHSAVQNPHQRLRRR</sequence>
<organism evidence="2 3">
    <name type="scientific">Dryococelus australis</name>
    <dbReference type="NCBI Taxonomy" id="614101"/>
    <lineage>
        <taxon>Eukaryota</taxon>
        <taxon>Metazoa</taxon>
        <taxon>Ecdysozoa</taxon>
        <taxon>Arthropoda</taxon>
        <taxon>Hexapoda</taxon>
        <taxon>Insecta</taxon>
        <taxon>Pterygota</taxon>
        <taxon>Neoptera</taxon>
        <taxon>Polyneoptera</taxon>
        <taxon>Phasmatodea</taxon>
        <taxon>Verophasmatodea</taxon>
        <taxon>Anareolatae</taxon>
        <taxon>Phasmatidae</taxon>
        <taxon>Eurycanthinae</taxon>
        <taxon>Dryococelus</taxon>
    </lineage>
</organism>
<dbReference type="Proteomes" id="UP001159363">
    <property type="component" value="Chromosome 3"/>
</dbReference>
<gene>
    <name evidence="2" type="ORF">PR048_009444</name>
</gene>
<feature type="compositionally biased region" description="Basic and acidic residues" evidence="1">
    <location>
        <begin position="250"/>
        <end position="263"/>
    </location>
</feature>
<reference evidence="2 3" key="1">
    <citation type="submission" date="2023-02" db="EMBL/GenBank/DDBJ databases">
        <title>LHISI_Scaffold_Assembly.</title>
        <authorList>
            <person name="Stuart O.P."/>
            <person name="Cleave R."/>
            <person name="Magrath M.J.L."/>
            <person name="Mikheyev A.S."/>
        </authorList>
    </citation>
    <scope>NUCLEOTIDE SEQUENCE [LARGE SCALE GENOMIC DNA]</scope>
    <source>
        <strain evidence="2">Daus_M_001</strain>
        <tissue evidence="2">Leg muscle</tissue>
    </source>
</reference>
<proteinExistence type="predicted"/>
<keyword evidence="3" id="KW-1185">Reference proteome</keyword>
<evidence type="ECO:0000256" key="1">
    <source>
        <dbReference type="SAM" id="MobiDB-lite"/>
    </source>
</evidence>
<evidence type="ECO:0000313" key="2">
    <source>
        <dbReference type="EMBL" id="KAJ8889939.1"/>
    </source>
</evidence>
<evidence type="ECO:0000313" key="3">
    <source>
        <dbReference type="Proteomes" id="UP001159363"/>
    </source>
</evidence>
<dbReference type="EMBL" id="JARBHB010000003">
    <property type="protein sequence ID" value="KAJ8889939.1"/>
    <property type="molecule type" value="Genomic_DNA"/>
</dbReference>
<comment type="caution">
    <text evidence="2">The sequence shown here is derived from an EMBL/GenBank/DDBJ whole genome shotgun (WGS) entry which is preliminary data.</text>
</comment>
<feature type="region of interest" description="Disordered" evidence="1">
    <location>
        <begin position="228"/>
        <end position="301"/>
    </location>
</feature>
<name>A0ABQ9I007_9NEOP</name>
<feature type="region of interest" description="Disordered" evidence="1">
    <location>
        <begin position="1"/>
        <end position="21"/>
    </location>
</feature>